<feature type="compositionally biased region" description="Pro residues" evidence="1">
    <location>
        <begin position="35"/>
        <end position="50"/>
    </location>
</feature>
<evidence type="ECO:0000259" key="2">
    <source>
        <dbReference type="PROSITE" id="PS50090"/>
    </source>
</evidence>
<proteinExistence type="predicted"/>
<dbReference type="PROSITE" id="PS50090">
    <property type="entry name" value="MYB_LIKE"/>
    <property type="match status" value="1"/>
</dbReference>
<feature type="compositionally biased region" description="Pro residues" evidence="1">
    <location>
        <begin position="13"/>
        <end position="23"/>
    </location>
</feature>
<feature type="compositionally biased region" description="Low complexity" evidence="1">
    <location>
        <begin position="159"/>
        <end position="170"/>
    </location>
</feature>
<sequence>MFPTFHINNFKPWAPPHTKPFPPHKSLTSRAPRAPRTPIPIPKPNTPPPYKPHHDSFPSTLPSPKHCLPARPPAEVCLHISADTRPCTLNSQPPLRECSIPPPTTLSSKILEHGTISTCYPVDRTSNSDPIPPSYFEDITDAPIEPPFFQEDTAGVGQSSPSTSSEDSLEEFFSLPSLQSNIPIDPVILADNKPWEEASGLHQHIQQCDDLMFPETICPYPEPPTLCDTPDQLRSSSKDPGSQDGNNKTSDHPQTQGHGQLNSSNHNSEADTSCSNDTSENLHGEQSKKHKRKTQRSGPGERAAKRIRLPLRLPTREDSFTGLRSHFLSLPLDERLQFLSWLFESALPRCMSDYSLTVSEQGDARAASHSTIPDMIEQAPRGSMEVIESSRKGAKWSPEEDTLLLKLKKYEKRPWKEIERLFFEEYPGRSLGAIQVHWSTTLSRKED</sequence>
<dbReference type="Proteomes" id="UP000275480">
    <property type="component" value="Unassembled WGS sequence"/>
</dbReference>
<accession>A0AB74CM97</accession>
<dbReference type="PROSITE" id="PS51294">
    <property type="entry name" value="HTH_MYB"/>
    <property type="match status" value="1"/>
</dbReference>
<evidence type="ECO:0008006" key="6">
    <source>
        <dbReference type="Google" id="ProtNLM"/>
    </source>
</evidence>
<feature type="compositionally biased region" description="Polar residues" evidence="1">
    <location>
        <begin position="232"/>
        <end position="279"/>
    </location>
</feature>
<feature type="domain" description="HTH myb-type" evidence="3">
    <location>
        <begin position="388"/>
        <end position="446"/>
    </location>
</feature>
<organism evidence="4 5">
    <name type="scientific">Aspergillus flavus</name>
    <dbReference type="NCBI Taxonomy" id="5059"/>
    <lineage>
        <taxon>Eukaryota</taxon>
        <taxon>Fungi</taxon>
        <taxon>Dikarya</taxon>
        <taxon>Ascomycota</taxon>
        <taxon>Pezizomycotina</taxon>
        <taxon>Eurotiomycetes</taxon>
        <taxon>Eurotiomycetidae</taxon>
        <taxon>Eurotiales</taxon>
        <taxon>Aspergillaceae</taxon>
        <taxon>Aspergillus</taxon>
        <taxon>Aspergillus subgen. Circumdati</taxon>
    </lineage>
</organism>
<feature type="domain" description="Myb-like" evidence="2">
    <location>
        <begin position="388"/>
        <end position="442"/>
    </location>
</feature>
<reference evidence="4 5" key="1">
    <citation type="submission" date="2018-07" db="EMBL/GenBank/DDBJ databases">
        <title>Identification of spontaneous genetic mutation associated with occurrence of a yellow conidial color mutant of Aspergillus flavus.</title>
        <authorList>
            <person name="Chang P.-K."/>
            <person name="Mack B.M."/>
            <person name="Scharfenstein L."/>
            <person name="Gilbert M.K."/>
        </authorList>
    </citation>
    <scope>NUCLEOTIDE SEQUENCE [LARGE SCALE GENOMIC DNA]</scope>
    <source>
        <strain evidence="4 5">CA14</strain>
    </source>
</reference>
<dbReference type="SUPFAM" id="SSF46689">
    <property type="entry name" value="Homeodomain-like"/>
    <property type="match status" value="1"/>
</dbReference>
<dbReference type="AlphaFoldDB" id="A0AB74CM97"/>
<feature type="region of interest" description="Disordered" evidence="1">
    <location>
        <begin position="147"/>
        <end position="170"/>
    </location>
</feature>
<dbReference type="InterPro" id="IPR001005">
    <property type="entry name" value="SANT/Myb"/>
</dbReference>
<dbReference type="SMART" id="SM00717">
    <property type="entry name" value="SANT"/>
    <property type="match status" value="1"/>
</dbReference>
<evidence type="ECO:0000256" key="1">
    <source>
        <dbReference type="SAM" id="MobiDB-lite"/>
    </source>
</evidence>
<feature type="region of interest" description="Disordered" evidence="1">
    <location>
        <begin position="13"/>
        <end position="58"/>
    </location>
</feature>
<evidence type="ECO:0000313" key="5">
    <source>
        <dbReference type="Proteomes" id="UP000275480"/>
    </source>
</evidence>
<protein>
    <recommendedName>
        <fullName evidence="6">Myb-like domain-containing protein</fullName>
    </recommendedName>
</protein>
<evidence type="ECO:0000313" key="4">
    <source>
        <dbReference type="EMBL" id="RMZ46502.1"/>
    </source>
</evidence>
<comment type="caution">
    <text evidence="4">The sequence shown here is derived from an EMBL/GenBank/DDBJ whole genome shotgun (WGS) entry which is preliminary data.</text>
</comment>
<feature type="region of interest" description="Disordered" evidence="1">
    <location>
        <begin position="222"/>
        <end position="312"/>
    </location>
</feature>
<gene>
    <name evidence="4" type="ORF">CA14_008322</name>
</gene>
<dbReference type="EMBL" id="QQZZ01000034">
    <property type="protein sequence ID" value="RMZ46502.1"/>
    <property type="molecule type" value="Genomic_DNA"/>
</dbReference>
<name>A0AB74CM97_ASPFL</name>
<dbReference type="InterPro" id="IPR017930">
    <property type="entry name" value="Myb_dom"/>
</dbReference>
<dbReference type="InterPro" id="IPR009057">
    <property type="entry name" value="Homeodomain-like_sf"/>
</dbReference>
<evidence type="ECO:0000259" key="3">
    <source>
        <dbReference type="PROSITE" id="PS51294"/>
    </source>
</evidence>
<dbReference type="Gene3D" id="1.10.10.60">
    <property type="entry name" value="Homeodomain-like"/>
    <property type="match status" value="1"/>
</dbReference>